<organism evidence="5 6">
    <name type="scientific">Plantactinospora endophytica</name>
    <dbReference type="NCBI Taxonomy" id="673535"/>
    <lineage>
        <taxon>Bacteria</taxon>
        <taxon>Bacillati</taxon>
        <taxon>Actinomycetota</taxon>
        <taxon>Actinomycetes</taxon>
        <taxon>Micromonosporales</taxon>
        <taxon>Micromonosporaceae</taxon>
        <taxon>Plantactinospora</taxon>
    </lineage>
</organism>
<dbReference type="PRINTS" id="PR00080">
    <property type="entry name" value="SDRFAMILY"/>
</dbReference>
<protein>
    <submittedName>
        <fullName evidence="5">Short-chain dehydrogenase</fullName>
    </submittedName>
</protein>
<dbReference type="Pfam" id="PF00106">
    <property type="entry name" value="adh_short"/>
    <property type="match status" value="1"/>
</dbReference>
<accession>A0ABQ4DV04</accession>
<evidence type="ECO:0000256" key="3">
    <source>
        <dbReference type="ARBA" id="ARBA00023002"/>
    </source>
</evidence>
<evidence type="ECO:0000313" key="5">
    <source>
        <dbReference type="EMBL" id="GIG86272.1"/>
    </source>
</evidence>
<dbReference type="Proteomes" id="UP000646749">
    <property type="component" value="Unassembled WGS sequence"/>
</dbReference>
<dbReference type="PANTHER" id="PTHR43490">
    <property type="entry name" value="(+)-NEOMENTHOL DEHYDROGENASE"/>
    <property type="match status" value="1"/>
</dbReference>
<keyword evidence="6" id="KW-1185">Reference proteome</keyword>
<comment type="similarity">
    <text evidence="1 4">Belongs to the short-chain dehydrogenases/reductases (SDR) family.</text>
</comment>
<dbReference type="PANTHER" id="PTHR43490:SF99">
    <property type="entry name" value="SHORT-CHAIN DEHYDROGENASE_REDUCTASE"/>
    <property type="match status" value="1"/>
</dbReference>
<evidence type="ECO:0000256" key="1">
    <source>
        <dbReference type="ARBA" id="ARBA00006484"/>
    </source>
</evidence>
<dbReference type="EMBL" id="BONW01000004">
    <property type="protein sequence ID" value="GIG86272.1"/>
    <property type="molecule type" value="Genomic_DNA"/>
</dbReference>
<proteinExistence type="inferred from homology"/>
<dbReference type="InterPro" id="IPR036291">
    <property type="entry name" value="NAD(P)-bd_dom_sf"/>
</dbReference>
<keyword evidence="2" id="KW-0521">NADP</keyword>
<reference evidence="5 6" key="1">
    <citation type="submission" date="2021-01" db="EMBL/GenBank/DDBJ databases">
        <title>Whole genome shotgun sequence of Plantactinospora endophytica NBRC 110450.</title>
        <authorList>
            <person name="Komaki H."/>
            <person name="Tamura T."/>
        </authorList>
    </citation>
    <scope>NUCLEOTIDE SEQUENCE [LARGE SCALE GENOMIC DNA]</scope>
    <source>
        <strain evidence="5 6">NBRC 110450</strain>
    </source>
</reference>
<name>A0ABQ4DV04_9ACTN</name>
<evidence type="ECO:0000313" key="6">
    <source>
        <dbReference type="Proteomes" id="UP000646749"/>
    </source>
</evidence>
<dbReference type="Gene3D" id="3.40.50.720">
    <property type="entry name" value="NAD(P)-binding Rossmann-like Domain"/>
    <property type="match status" value="1"/>
</dbReference>
<comment type="caution">
    <text evidence="5">The sequence shown here is derived from an EMBL/GenBank/DDBJ whole genome shotgun (WGS) entry which is preliminary data.</text>
</comment>
<gene>
    <name evidence="5" type="ORF">Pen02_12080</name>
</gene>
<dbReference type="SUPFAM" id="SSF51735">
    <property type="entry name" value="NAD(P)-binding Rossmann-fold domains"/>
    <property type="match status" value="1"/>
</dbReference>
<dbReference type="PRINTS" id="PR00081">
    <property type="entry name" value="GDHRDH"/>
</dbReference>
<sequence>MHFLAVLGRARFPGMTTTLITGANRGLGLETARLVEVGHTVYLGARDARRGEEAAGRVGAHPLLIDVTGDASVQAAAKLVRDQVGHLDVLVNNAGIIGPVRPAGQITAADMLTVYDTNVFGVVRVMHAFLPLLQAGPAPVVVNVSSGLGSLAVTADPESHASVVPVWVPGLAYNSGKAALNMVTAQYARAYPAVRINAVDPGHTATDFNGHTGAQSVEEGAEIIVRMAVLGPDGPTGGFFAAGGPVPW</sequence>
<dbReference type="InterPro" id="IPR002347">
    <property type="entry name" value="SDR_fam"/>
</dbReference>
<keyword evidence="3" id="KW-0560">Oxidoreductase</keyword>
<evidence type="ECO:0000256" key="2">
    <source>
        <dbReference type="ARBA" id="ARBA00022857"/>
    </source>
</evidence>
<evidence type="ECO:0000256" key="4">
    <source>
        <dbReference type="RuleBase" id="RU000363"/>
    </source>
</evidence>